<dbReference type="GO" id="GO:0010181">
    <property type="term" value="F:FMN binding"/>
    <property type="evidence" value="ECO:0007669"/>
    <property type="project" value="InterPro"/>
</dbReference>
<dbReference type="Proteomes" id="UP000019063">
    <property type="component" value="Unassembled WGS sequence"/>
</dbReference>
<dbReference type="Gene3D" id="3.40.50.360">
    <property type="match status" value="1"/>
</dbReference>
<evidence type="ECO:0000256" key="3">
    <source>
        <dbReference type="HAMAP-Rule" id="MF_00128"/>
    </source>
</evidence>
<reference evidence="4 5" key="1">
    <citation type="journal article" date="2014" name="Antonie Van Leeuwenhoek">
        <title>Roseivivax atlanticus sp. nov., isolated from surface seawater of the Atlantic Ocean.</title>
        <authorList>
            <person name="Li G."/>
            <person name="Lai Q."/>
            <person name="Liu X."/>
            <person name="Sun F."/>
            <person name="Shao Z."/>
        </authorList>
    </citation>
    <scope>NUCLEOTIDE SEQUENCE [LARGE SCALE GENOMIC DNA]</scope>
    <source>
        <strain evidence="4 5">22II-s10s</strain>
    </source>
</reference>
<dbReference type="InterPro" id="IPR029039">
    <property type="entry name" value="Flavoprotein-like_sf"/>
</dbReference>
<evidence type="ECO:0000256" key="1">
    <source>
        <dbReference type="ARBA" id="ARBA00003999"/>
    </source>
</evidence>
<dbReference type="RefSeq" id="WP_043846936.1">
    <property type="nucleotide sequence ID" value="NZ_AQQW01000017.1"/>
</dbReference>
<dbReference type="HAMAP" id="MF_00128">
    <property type="entry name" value="NrdI"/>
    <property type="match status" value="1"/>
</dbReference>
<protein>
    <recommendedName>
        <fullName evidence="3">Protein NrdI</fullName>
    </recommendedName>
</protein>
<sequence>MTTLAFYSSRSGNTARLVERLDRPALRLPAHGEPPRLGVPFVLITPTYADGEGRGAVPKPVIRFLNHAPTRALMRGVIACGNRNFGETFALAGDVIARKCGVPVLARVELAGTDTDILRIRAGLSHLFADTEAPCSIPA</sequence>
<dbReference type="eggNOG" id="COG1780">
    <property type="taxonomic scope" value="Bacteria"/>
</dbReference>
<dbReference type="EMBL" id="AQQW01000017">
    <property type="protein sequence ID" value="ETW11064.1"/>
    <property type="molecule type" value="Genomic_DNA"/>
</dbReference>
<gene>
    <name evidence="3 4" type="primary">nrdI</name>
    <name evidence="4" type="ORF">ATO8_19189</name>
</gene>
<dbReference type="PANTHER" id="PTHR37297:SF1">
    <property type="entry name" value="PROTEIN NRDI"/>
    <property type="match status" value="1"/>
</dbReference>
<keyword evidence="5" id="KW-1185">Reference proteome</keyword>
<comment type="similarity">
    <text evidence="2 3">Belongs to the NrdI family.</text>
</comment>
<organism evidence="4 5">
    <name type="scientific">Roseivivax marinus</name>
    <dbReference type="NCBI Taxonomy" id="1379903"/>
    <lineage>
        <taxon>Bacteria</taxon>
        <taxon>Pseudomonadati</taxon>
        <taxon>Pseudomonadota</taxon>
        <taxon>Alphaproteobacteria</taxon>
        <taxon>Rhodobacterales</taxon>
        <taxon>Roseobacteraceae</taxon>
        <taxon>Roseivivax</taxon>
    </lineage>
</organism>
<dbReference type="InterPro" id="IPR020852">
    <property type="entry name" value="RNR_Ib_NrdI_bac"/>
</dbReference>
<dbReference type="SUPFAM" id="SSF52218">
    <property type="entry name" value="Flavoproteins"/>
    <property type="match status" value="1"/>
</dbReference>
<evidence type="ECO:0000313" key="4">
    <source>
        <dbReference type="EMBL" id="ETW11064.1"/>
    </source>
</evidence>
<comment type="caution">
    <text evidence="4">The sequence shown here is derived from an EMBL/GenBank/DDBJ whole genome shotgun (WGS) entry which is preliminary data.</text>
</comment>
<dbReference type="NCBIfam" id="TIGR00333">
    <property type="entry name" value="nrdI"/>
    <property type="match status" value="1"/>
</dbReference>
<proteinExistence type="inferred from homology"/>
<name>W4HED0_9RHOB</name>
<dbReference type="PANTHER" id="PTHR37297">
    <property type="entry name" value="PROTEIN NRDI"/>
    <property type="match status" value="1"/>
</dbReference>
<dbReference type="PATRIC" id="fig|1317118.6.peg.3933"/>
<dbReference type="AlphaFoldDB" id="W4HED0"/>
<dbReference type="Pfam" id="PF07972">
    <property type="entry name" value="Flavodoxin_NdrI"/>
    <property type="match status" value="1"/>
</dbReference>
<accession>W4HED0</accession>
<comment type="function">
    <text evidence="1 3">Probably involved in ribonucleotide reductase function.</text>
</comment>
<dbReference type="PIRSF" id="PIRSF005087">
    <property type="entry name" value="NrdI"/>
    <property type="match status" value="1"/>
</dbReference>
<evidence type="ECO:0000256" key="2">
    <source>
        <dbReference type="ARBA" id="ARBA00009942"/>
    </source>
</evidence>
<evidence type="ECO:0000313" key="5">
    <source>
        <dbReference type="Proteomes" id="UP000019063"/>
    </source>
</evidence>
<dbReference type="STRING" id="1379903.ATO8_19189"/>
<dbReference type="InterPro" id="IPR004465">
    <property type="entry name" value="RNR_NrdI"/>
</dbReference>